<dbReference type="InterPro" id="IPR008521">
    <property type="entry name" value="Mg_trans_NIPA"/>
</dbReference>
<dbReference type="SUPFAM" id="SSF103481">
    <property type="entry name" value="Multidrug resistance efflux transporter EmrE"/>
    <property type="match status" value="1"/>
</dbReference>
<organism evidence="11 12">
    <name type="scientific">Sesamum angolense</name>
    <dbReference type="NCBI Taxonomy" id="2727404"/>
    <lineage>
        <taxon>Eukaryota</taxon>
        <taxon>Viridiplantae</taxon>
        <taxon>Streptophyta</taxon>
        <taxon>Embryophyta</taxon>
        <taxon>Tracheophyta</taxon>
        <taxon>Spermatophyta</taxon>
        <taxon>Magnoliopsida</taxon>
        <taxon>eudicotyledons</taxon>
        <taxon>Gunneridae</taxon>
        <taxon>Pentapetalae</taxon>
        <taxon>asterids</taxon>
        <taxon>lamiids</taxon>
        <taxon>Lamiales</taxon>
        <taxon>Pedaliaceae</taxon>
        <taxon>Sesamum</taxon>
    </lineage>
</organism>
<reference evidence="11" key="1">
    <citation type="submission" date="2020-06" db="EMBL/GenBank/DDBJ databases">
        <authorList>
            <person name="Li T."/>
            <person name="Hu X."/>
            <person name="Zhang T."/>
            <person name="Song X."/>
            <person name="Zhang H."/>
            <person name="Dai N."/>
            <person name="Sheng W."/>
            <person name="Hou X."/>
            <person name="Wei L."/>
        </authorList>
    </citation>
    <scope>NUCLEOTIDE SEQUENCE</scope>
    <source>
        <strain evidence="11">K16</strain>
        <tissue evidence="11">Leaf</tissue>
    </source>
</reference>
<evidence type="ECO:0000256" key="6">
    <source>
        <dbReference type="ARBA" id="ARBA00022989"/>
    </source>
</evidence>
<evidence type="ECO:0000256" key="2">
    <source>
        <dbReference type="ARBA" id="ARBA00007001"/>
    </source>
</evidence>
<comment type="function">
    <text evidence="8 9">Acts as a Mg(2+) transporter. Can also transport other divalent cations such as Fe(2+), Sr(2+), Ba(2+), Mn(2+) and Co(2+) but to a much less extent than Mg(2+).</text>
</comment>
<feature type="transmembrane region" description="Helical" evidence="9">
    <location>
        <begin position="273"/>
        <end position="292"/>
    </location>
</feature>
<dbReference type="EMBL" id="JACGWL010000014">
    <property type="protein sequence ID" value="KAK4387280.1"/>
    <property type="molecule type" value="Genomic_DNA"/>
</dbReference>
<feature type="transmembrane region" description="Helical" evidence="9">
    <location>
        <begin position="72"/>
        <end position="98"/>
    </location>
</feature>
<evidence type="ECO:0000256" key="7">
    <source>
        <dbReference type="ARBA" id="ARBA00023136"/>
    </source>
</evidence>
<dbReference type="GO" id="GO:0005886">
    <property type="term" value="C:plasma membrane"/>
    <property type="evidence" value="ECO:0007669"/>
    <property type="project" value="UniProtKB-SubCell"/>
</dbReference>
<evidence type="ECO:0000256" key="9">
    <source>
        <dbReference type="RuleBase" id="RU363078"/>
    </source>
</evidence>
<name>A0AAE1W5P0_9LAMI</name>
<proteinExistence type="inferred from homology"/>
<comment type="similarity">
    <text evidence="2 9">Belongs to the NIPA (TC 2.A.7) family.</text>
</comment>
<evidence type="ECO:0000256" key="4">
    <source>
        <dbReference type="ARBA" id="ARBA00022692"/>
    </source>
</evidence>
<comment type="subcellular location">
    <subcellularLocation>
        <location evidence="9">Cell membrane</location>
        <topology evidence="9">Multi-pass membrane protein</topology>
    </subcellularLocation>
    <subcellularLocation>
        <location evidence="9">Early endosome</location>
    </subcellularLocation>
    <subcellularLocation>
        <location evidence="1">Membrane</location>
        <topology evidence="1">Multi-pass membrane protein</topology>
    </subcellularLocation>
</comment>
<evidence type="ECO:0000313" key="12">
    <source>
        <dbReference type="Proteomes" id="UP001289374"/>
    </source>
</evidence>
<keyword evidence="12" id="KW-1185">Reference proteome</keyword>
<dbReference type="Pfam" id="PF05653">
    <property type="entry name" value="Mg_trans_NIPA"/>
    <property type="match status" value="1"/>
</dbReference>
<feature type="transmembrane region" description="Helical" evidence="9">
    <location>
        <begin position="6"/>
        <end position="25"/>
    </location>
</feature>
<sequence>MYRTNLIGFGLAVGSSAFIGSSFIIKKKGLQRAGASGSRASSGGYGYLLEPLWWIGMVTMIVGEFANFVAYMYAPAVLVTPLGALSIIVSAVLAHFLLKEKLGKLGILGCILCIVGSTVIVIHAPGEHSISSVEEIWELAIQPAFLLYTASAVAVVLVLVLYCEPRYGQTNILVYIGICSIIGSLTVMSIKAVGIAIKLTLEGYSQVAHFKSWVFVMVAATCIITQLIYLNKALDTFNTAIVSPIYYALFTSLTILASAIMFKDWSGQSASSIVSVLCGFITVLSGTMVLHITRDPEKQQSAADYSVLSPQISWLVHANGEIWKQNNDDLLPEYVALIHQDHFNGLIMVPLKGKRKRRVNLLLAVFNYIEATQDDMSLACLECHGTESPSHSFRSYSVSSSDHEGRCSAIATYLTRKTSLPRPRANSSITSSKVMPQPTVPSSGVTGDAPRLVRSHAVRRDLVRDWNFGEAGLER</sequence>
<dbReference type="GO" id="GO:0015095">
    <property type="term" value="F:magnesium ion transmembrane transporter activity"/>
    <property type="evidence" value="ECO:0007669"/>
    <property type="project" value="UniProtKB-UniRule"/>
</dbReference>
<comment type="caution">
    <text evidence="11">The sequence shown here is derived from an EMBL/GenBank/DDBJ whole genome shotgun (WGS) entry which is preliminary data.</text>
</comment>
<feature type="transmembrane region" description="Helical" evidence="9">
    <location>
        <begin position="241"/>
        <end position="261"/>
    </location>
</feature>
<evidence type="ECO:0000256" key="1">
    <source>
        <dbReference type="ARBA" id="ARBA00004141"/>
    </source>
</evidence>
<dbReference type="PANTHER" id="PTHR12570">
    <property type="match status" value="1"/>
</dbReference>
<feature type="transmembrane region" description="Helical" evidence="9">
    <location>
        <begin position="172"/>
        <end position="190"/>
    </location>
</feature>
<comment type="subunit">
    <text evidence="3 9">Homodimer.</text>
</comment>
<feature type="region of interest" description="Disordered" evidence="10">
    <location>
        <begin position="421"/>
        <end position="448"/>
    </location>
</feature>
<keyword evidence="5 9" id="KW-0967">Endosome</keyword>
<gene>
    <name evidence="11" type="ORF">Sango_2334600</name>
</gene>
<keyword evidence="7 9" id="KW-0472">Membrane</keyword>
<feature type="compositionally biased region" description="Polar residues" evidence="10">
    <location>
        <begin position="425"/>
        <end position="445"/>
    </location>
</feature>
<feature type="transmembrane region" description="Helical" evidence="9">
    <location>
        <begin position="210"/>
        <end position="229"/>
    </location>
</feature>
<protein>
    <recommendedName>
        <fullName evidence="9">Probable magnesium transporter</fullName>
    </recommendedName>
</protein>
<dbReference type="InterPro" id="IPR037185">
    <property type="entry name" value="EmrE-like"/>
</dbReference>
<keyword evidence="9" id="KW-0460">Magnesium</keyword>
<keyword evidence="9" id="KW-0813">Transport</keyword>
<feature type="transmembrane region" description="Helical" evidence="9">
    <location>
        <begin position="105"/>
        <end position="125"/>
    </location>
</feature>
<dbReference type="GO" id="GO:0005769">
    <property type="term" value="C:early endosome"/>
    <property type="evidence" value="ECO:0007669"/>
    <property type="project" value="UniProtKB-SubCell"/>
</dbReference>
<keyword evidence="6 9" id="KW-1133">Transmembrane helix</keyword>
<dbReference type="PANTHER" id="PTHR12570:SF25">
    <property type="entry name" value="MAGNESIUM TRANSPORTER-RELATED"/>
    <property type="match status" value="1"/>
</dbReference>
<dbReference type="AlphaFoldDB" id="A0AAE1W5P0"/>
<evidence type="ECO:0000256" key="5">
    <source>
        <dbReference type="ARBA" id="ARBA00022753"/>
    </source>
</evidence>
<dbReference type="Proteomes" id="UP001289374">
    <property type="component" value="Unassembled WGS sequence"/>
</dbReference>
<keyword evidence="9" id="KW-1003">Cell membrane</keyword>
<reference evidence="11" key="2">
    <citation type="journal article" date="2024" name="Plant">
        <title>Genomic evolution and insights into agronomic trait innovations of Sesamum species.</title>
        <authorList>
            <person name="Miao H."/>
            <person name="Wang L."/>
            <person name="Qu L."/>
            <person name="Liu H."/>
            <person name="Sun Y."/>
            <person name="Le M."/>
            <person name="Wang Q."/>
            <person name="Wei S."/>
            <person name="Zheng Y."/>
            <person name="Lin W."/>
            <person name="Duan Y."/>
            <person name="Cao H."/>
            <person name="Xiong S."/>
            <person name="Wang X."/>
            <person name="Wei L."/>
            <person name="Li C."/>
            <person name="Ma Q."/>
            <person name="Ju M."/>
            <person name="Zhao R."/>
            <person name="Li G."/>
            <person name="Mu C."/>
            <person name="Tian Q."/>
            <person name="Mei H."/>
            <person name="Zhang T."/>
            <person name="Gao T."/>
            <person name="Zhang H."/>
        </authorList>
    </citation>
    <scope>NUCLEOTIDE SEQUENCE</scope>
    <source>
        <strain evidence="11">K16</strain>
    </source>
</reference>
<evidence type="ECO:0000256" key="3">
    <source>
        <dbReference type="ARBA" id="ARBA00011738"/>
    </source>
</evidence>
<feature type="transmembrane region" description="Helical" evidence="9">
    <location>
        <begin position="45"/>
        <end position="66"/>
    </location>
</feature>
<accession>A0AAE1W5P0</accession>
<keyword evidence="9" id="KW-0406">Ion transport</keyword>
<keyword evidence="4 9" id="KW-0812">Transmembrane</keyword>
<evidence type="ECO:0000256" key="10">
    <source>
        <dbReference type="SAM" id="MobiDB-lite"/>
    </source>
</evidence>
<evidence type="ECO:0000256" key="8">
    <source>
        <dbReference type="ARBA" id="ARBA00025284"/>
    </source>
</evidence>
<evidence type="ECO:0000313" key="11">
    <source>
        <dbReference type="EMBL" id="KAK4387280.1"/>
    </source>
</evidence>
<feature type="transmembrane region" description="Helical" evidence="9">
    <location>
        <begin position="145"/>
        <end position="163"/>
    </location>
</feature>